<dbReference type="SMART" id="SM00219">
    <property type="entry name" value="TyrKc"/>
    <property type="match status" value="1"/>
</dbReference>
<dbReference type="GO" id="GO:0007169">
    <property type="term" value="P:cell surface receptor protein tyrosine kinase signaling pathway"/>
    <property type="evidence" value="ECO:0007669"/>
    <property type="project" value="TreeGrafter"/>
</dbReference>
<dbReference type="InterPro" id="IPR050122">
    <property type="entry name" value="RTK"/>
</dbReference>
<feature type="region of interest" description="Disordered" evidence="1">
    <location>
        <begin position="216"/>
        <end position="254"/>
    </location>
</feature>
<dbReference type="PROSITE" id="PS50011">
    <property type="entry name" value="PROTEIN_KINASE_DOM"/>
    <property type="match status" value="1"/>
</dbReference>
<evidence type="ECO:0000256" key="1">
    <source>
        <dbReference type="SAM" id="MobiDB-lite"/>
    </source>
</evidence>
<name>A0A0T6BEA7_9SCAR</name>
<dbReference type="GO" id="GO:0004714">
    <property type="term" value="F:transmembrane receptor protein tyrosine kinase activity"/>
    <property type="evidence" value="ECO:0007669"/>
    <property type="project" value="TreeGrafter"/>
</dbReference>
<reference evidence="3 4" key="1">
    <citation type="submission" date="2015-09" db="EMBL/GenBank/DDBJ databases">
        <title>Draft genome of the scarab beetle Oryctes borbonicus.</title>
        <authorList>
            <person name="Meyer J.M."/>
            <person name="Markov G.V."/>
            <person name="Baskaran P."/>
            <person name="Herrmann M."/>
            <person name="Sommer R.J."/>
            <person name="Roedelsperger C."/>
        </authorList>
    </citation>
    <scope>NUCLEOTIDE SEQUENCE [LARGE SCALE GENOMIC DNA]</scope>
    <source>
        <strain evidence="3">OB123</strain>
        <tissue evidence="3">Whole animal</tissue>
    </source>
</reference>
<dbReference type="Proteomes" id="UP000051574">
    <property type="component" value="Unassembled WGS sequence"/>
</dbReference>
<dbReference type="SUPFAM" id="SSF56112">
    <property type="entry name" value="Protein kinase-like (PK-like)"/>
    <property type="match status" value="1"/>
</dbReference>
<feature type="non-terminal residue" evidence="3">
    <location>
        <position position="1"/>
    </location>
</feature>
<dbReference type="Gene3D" id="1.10.510.10">
    <property type="entry name" value="Transferase(Phosphotransferase) domain 1"/>
    <property type="match status" value="1"/>
</dbReference>
<organism evidence="3 4">
    <name type="scientific">Oryctes borbonicus</name>
    <dbReference type="NCBI Taxonomy" id="1629725"/>
    <lineage>
        <taxon>Eukaryota</taxon>
        <taxon>Metazoa</taxon>
        <taxon>Ecdysozoa</taxon>
        <taxon>Arthropoda</taxon>
        <taxon>Hexapoda</taxon>
        <taxon>Insecta</taxon>
        <taxon>Pterygota</taxon>
        <taxon>Neoptera</taxon>
        <taxon>Endopterygota</taxon>
        <taxon>Coleoptera</taxon>
        <taxon>Polyphaga</taxon>
        <taxon>Scarabaeiformia</taxon>
        <taxon>Scarabaeidae</taxon>
        <taxon>Dynastinae</taxon>
        <taxon>Oryctes</taxon>
    </lineage>
</organism>
<feature type="compositionally biased region" description="Polar residues" evidence="1">
    <location>
        <begin position="230"/>
        <end position="248"/>
    </location>
</feature>
<dbReference type="OrthoDB" id="3256376at2759"/>
<dbReference type="InterPro" id="IPR011009">
    <property type="entry name" value="Kinase-like_dom_sf"/>
</dbReference>
<dbReference type="FunFam" id="1.10.510.10:FF:000986">
    <property type="entry name" value="Protein tyrosine kinase 2aa"/>
    <property type="match status" value="1"/>
</dbReference>
<keyword evidence="4" id="KW-1185">Reference proteome</keyword>
<feature type="domain" description="Protein kinase" evidence="2">
    <location>
        <begin position="1"/>
        <end position="131"/>
    </location>
</feature>
<dbReference type="PANTHER" id="PTHR24416">
    <property type="entry name" value="TYROSINE-PROTEIN KINASE RECEPTOR"/>
    <property type="match status" value="1"/>
</dbReference>
<evidence type="ECO:0000313" key="3">
    <source>
        <dbReference type="EMBL" id="KRT85666.1"/>
    </source>
</evidence>
<proteinExistence type="predicted"/>
<protein>
    <submittedName>
        <fullName evidence="3">Protein kinase</fullName>
    </submittedName>
</protein>
<dbReference type="InterPro" id="IPR020635">
    <property type="entry name" value="Tyr_kinase_cat_dom"/>
</dbReference>
<dbReference type="InterPro" id="IPR001245">
    <property type="entry name" value="Ser-Thr/Tyr_kinase_cat_dom"/>
</dbReference>
<sequence>NVLLASGKICKISDFGLTRDIYEDDAYFKRSKGRVPVKWMAPESLSDHLYTSKSDVWSFGVLIWELVTLGATPYPGVPVQNLFHLLRQGYRMERPENCSPALYKVMRSCWHIDPSARPEFLDLAVKFEKMLSDGVEYLDLSTNVIHNRSYFCMNFEEDENCPLTTTNNNKESLPSINYLEKLQPYVKCGDSDKVLEPVMDNTLKVENETVSVSAQGYESPIKFENKSNRPKTPTNESPQYYTDMAQQNKTKEIQ</sequence>
<dbReference type="GO" id="GO:0043235">
    <property type="term" value="C:receptor complex"/>
    <property type="evidence" value="ECO:0007669"/>
    <property type="project" value="TreeGrafter"/>
</dbReference>
<keyword evidence="3" id="KW-0418">Kinase</keyword>
<dbReference type="EMBL" id="LJIG01001274">
    <property type="protein sequence ID" value="KRT85666.1"/>
    <property type="molecule type" value="Genomic_DNA"/>
</dbReference>
<dbReference type="Pfam" id="PF07714">
    <property type="entry name" value="PK_Tyr_Ser-Thr"/>
    <property type="match status" value="1"/>
</dbReference>
<dbReference type="PRINTS" id="PR00109">
    <property type="entry name" value="TYRKINASE"/>
</dbReference>
<gene>
    <name evidence="3" type="ORF">AMK59_865</name>
</gene>
<evidence type="ECO:0000259" key="2">
    <source>
        <dbReference type="PROSITE" id="PS50011"/>
    </source>
</evidence>
<accession>A0A0T6BEA7</accession>
<dbReference type="GO" id="GO:0005886">
    <property type="term" value="C:plasma membrane"/>
    <property type="evidence" value="ECO:0007669"/>
    <property type="project" value="TreeGrafter"/>
</dbReference>
<dbReference type="InterPro" id="IPR000719">
    <property type="entry name" value="Prot_kinase_dom"/>
</dbReference>
<dbReference type="AlphaFoldDB" id="A0A0T6BEA7"/>
<dbReference type="GO" id="GO:0005524">
    <property type="term" value="F:ATP binding"/>
    <property type="evidence" value="ECO:0007669"/>
    <property type="project" value="InterPro"/>
</dbReference>
<evidence type="ECO:0000313" key="4">
    <source>
        <dbReference type="Proteomes" id="UP000051574"/>
    </source>
</evidence>
<dbReference type="PANTHER" id="PTHR24416:SF617">
    <property type="entry name" value="RET ONCOGENE, ISOFORM A"/>
    <property type="match status" value="1"/>
</dbReference>
<comment type="caution">
    <text evidence="3">The sequence shown here is derived from an EMBL/GenBank/DDBJ whole genome shotgun (WGS) entry which is preliminary data.</text>
</comment>
<keyword evidence="3" id="KW-0808">Transferase</keyword>